<keyword evidence="1" id="KW-0479">Metal-binding</keyword>
<dbReference type="Proteomes" id="UP001499851">
    <property type="component" value="Unassembled WGS sequence"/>
</dbReference>
<keyword evidence="2" id="KW-0460">Magnesium</keyword>
<dbReference type="InterPro" id="IPR008949">
    <property type="entry name" value="Isoprenoid_synthase_dom_sf"/>
</dbReference>
<dbReference type="PANTHER" id="PTHR12001">
    <property type="entry name" value="GERANYLGERANYL PYROPHOSPHATE SYNTHASE"/>
    <property type="match status" value="1"/>
</dbReference>
<dbReference type="InterPro" id="IPR000092">
    <property type="entry name" value="Polyprenyl_synt"/>
</dbReference>
<evidence type="ECO:0000256" key="2">
    <source>
        <dbReference type="ARBA" id="ARBA00022842"/>
    </source>
</evidence>
<dbReference type="PROSITE" id="PS00723">
    <property type="entry name" value="POLYPRENYL_SYNTHASE_1"/>
    <property type="match status" value="1"/>
</dbReference>
<reference evidence="5" key="1">
    <citation type="journal article" date="2019" name="Int. J. Syst. Evol. Microbiol.">
        <title>The Global Catalogue of Microorganisms (GCM) 10K type strain sequencing project: providing services to taxonomists for standard genome sequencing and annotation.</title>
        <authorList>
            <consortium name="The Broad Institute Genomics Platform"/>
            <consortium name="The Broad Institute Genome Sequencing Center for Infectious Disease"/>
            <person name="Wu L."/>
            <person name="Ma J."/>
        </authorList>
    </citation>
    <scope>NUCLEOTIDE SEQUENCE [LARGE SCALE GENOMIC DNA]</scope>
    <source>
        <strain evidence="5">JCM 16001</strain>
    </source>
</reference>
<dbReference type="InterPro" id="IPR033749">
    <property type="entry name" value="Polyprenyl_synt_CS"/>
</dbReference>
<dbReference type="Gene3D" id="1.10.600.10">
    <property type="entry name" value="Farnesyl Diphosphate Synthase"/>
    <property type="match status" value="1"/>
</dbReference>
<dbReference type="PANTHER" id="PTHR12001:SF44">
    <property type="entry name" value="GERANYLGERANYL PYROPHOSPHATE SYNTHASE"/>
    <property type="match status" value="1"/>
</dbReference>
<dbReference type="SUPFAM" id="SSF48576">
    <property type="entry name" value="Terpenoid synthases"/>
    <property type="match status" value="1"/>
</dbReference>
<keyword evidence="5" id="KW-1185">Reference proteome</keyword>
<evidence type="ECO:0000256" key="1">
    <source>
        <dbReference type="ARBA" id="ARBA00022723"/>
    </source>
</evidence>
<dbReference type="Pfam" id="PF00348">
    <property type="entry name" value="polyprenyl_synt"/>
    <property type="match status" value="1"/>
</dbReference>
<dbReference type="EMBL" id="BAAAQF010000001">
    <property type="protein sequence ID" value="GAA1659685.1"/>
    <property type="molecule type" value="Genomic_DNA"/>
</dbReference>
<name>A0ABP4RQ29_9ACTN</name>
<keyword evidence="3" id="KW-0808">Transferase</keyword>
<accession>A0ABP4RQ29</accession>
<organism evidence="4 5">
    <name type="scientific">Glycomyces endophyticus</name>
    <dbReference type="NCBI Taxonomy" id="480996"/>
    <lineage>
        <taxon>Bacteria</taxon>
        <taxon>Bacillati</taxon>
        <taxon>Actinomycetota</taxon>
        <taxon>Actinomycetes</taxon>
        <taxon>Glycomycetales</taxon>
        <taxon>Glycomycetaceae</taxon>
        <taxon>Glycomyces</taxon>
    </lineage>
</organism>
<comment type="similarity">
    <text evidence="3">Belongs to the FPP/GGPP synthase family.</text>
</comment>
<sequence>MLANTGRIDHESSAAVARDLPCVEAELDRFYPRRLEPDQLEWWVPGDSLGSADRPGLAERLERSIIAPVRETIDAGGHRWRPALAAQAVALLGGDVERFAPILAAMEIAHTGSLIVDDVEDEAVLRRGRPAAHVVHGMPTALNAGTNAYFALDIALRRTLPDHAPLRGRISEAYVEALRAAHTGQALDIQGHHAEMEHAVSTGDSSALLDVVRLTHRLKSGLIAGAALEMGGLSTGAGPEVCRALGDFGTAVGTAYQITDDVADLSGVTRRGKPTKRPAEDLHNAKVTMPLAHCVGRLPAPRLRAVWEAMRSGDAPQHEIELAREAIEECGAPGVCEAEARTMLEDSWNRLRPLLPDAPATERFRERAFHYVLAGLDARAADSSG</sequence>
<gene>
    <name evidence="4" type="ORF">GCM10009830_00800</name>
</gene>
<dbReference type="RefSeq" id="WP_344480322.1">
    <property type="nucleotide sequence ID" value="NZ_BAAAQF010000001.1"/>
</dbReference>
<evidence type="ECO:0000256" key="3">
    <source>
        <dbReference type="RuleBase" id="RU004466"/>
    </source>
</evidence>
<evidence type="ECO:0000313" key="5">
    <source>
        <dbReference type="Proteomes" id="UP001499851"/>
    </source>
</evidence>
<evidence type="ECO:0008006" key="6">
    <source>
        <dbReference type="Google" id="ProtNLM"/>
    </source>
</evidence>
<dbReference type="PROSITE" id="PS00444">
    <property type="entry name" value="POLYPRENYL_SYNTHASE_2"/>
    <property type="match status" value="1"/>
</dbReference>
<protein>
    <recommendedName>
        <fullName evidence="6">Polyprenyl synthetase family protein</fullName>
    </recommendedName>
</protein>
<evidence type="ECO:0000313" key="4">
    <source>
        <dbReference type="EMBL" id="GAA1659685.1"/>
    </source>
</evidence>
<dbReference type="SFLD" id="SFLDS00005">
    <property type="entry name" value="Isoprenoid_Synthase_Type_I"/>
    <property type="match status" value="1"/>
</dbReference>
<proteinExistence type="inferred from homology"/>
<comment type="caution">
    <text evidence="4">The sequence shown here is derived from an EMBL/GenBank/DDBJ whole genome shotgun (WGS) entry which is preliminary data.</text>
</comment>